<accession>A0AAN9QEB8</accession>
<gene>
    <name evidence="1" type="ORF">VNO77_22288</name>
</gene>
<dbReference type="AlphaFoldDB" id="A0AAN9QEB8"/>
<keyword evidence="2" id="KW-1185">Reference proteome</keyword>
<proteinExistence type="predicted"/>
<reference evidence="1 2" key="1">
    <citation type="submission" date="2024-01" db="EMBL/GenBank/DDBJ databases">
        <title>The genomes of 5 underutilized Papilionoideae crops provide insights into root nodulation and disease resistanc.</title>
        <authorList>
            <person name="Jiang F."/>
        </authorList>
    </citation>
    <scope>NUCLEOTIDE SEQUENCE [LARGE SCALE GENOMIC DNA]</scope>
    <source>
        <strain evidence="1">LVBAO_FW01</strain>
        <tissue evidence="1">Leaves</tissue>
    </source>
</reference>
<dbReference type="Proteomes" id="UP001367508">
    <property type="component" value="Unassembled WGS sequence"/>
</dbReference>
<evidence type="ECO:0000313" key="1">
    <source>
        <dbReference type="EMBL" id="KAK7328188.1"/>
    </source>
</evidence>
<dbReference type="EMBL" id="JAYMYQ010000005">
    <property type="protein sequence ID" value="KAK7328188.1"/>
    <property type="molecule type" value="Genomic_DNA"/>
</dbReference>
<organism evidence="1 2">
    <name type="scientific">Canavalia gladiata</name>
    <name type="common">Sword bean</name>
    <name type="synonym">Dolichos gladiatus</name>
    <dbReference type="NCBI Taxonomy" id="3824"/>
    <lineage>
        <taxon>Eukaryota</taxon>
        <taxon>Viridiplantae</taxon>
        <taxon>Streptophyta</taxon>
        <taxon>Embryophyta</taxon>
        <taxon>Tracheophyta</taxon>
        <taxon>Spermatophyta</taxon>
        <taxon>Magnoliopsida</taxon>
        <taxon>eudicotyledons</taxon>
        <taxon>Gunneridae</taxon>
        <taxon>Pentapetalae</taxon>
        <taxon>rosids</taxon>
        <taxon>fabids</taxon>
        <taxon>Fabales</taxon>
        <taxon>Fabaceae</taxon>
        <taxon>Papilionoideae</taxon>
        <taxon>50 kb inversion clade</taxon>
        <taxon>NPAAA clade</taxon>
        <taxon>indigoferoid/millettioid clade</taxon>
        <taxon>Phaseoleae</taxon>
        <taxon>Canavalia</taxon>
    </lineage>
</organism>
<name>A0AAN9QEB8_CANGL</name>
<evidence type="ECO:0000313" key="2">
    <source>
        <dbReference type="Proteomes" id="UP001367508"/>
    </source>
</evidence>
<protein>
    <submittedName>
        <fullName evidence="1">Uncharacterized protein</fullName>
    </submittedName>
</protein>
<comment type="caution">
    <text evidence="1">The sequence shown here is derived from an EMBL/GenBank/DDBJ whole genome shotgun (WGS) entry which is preliminary data.</text>
</comment>
<sequence>MGVAHPTRLMEGISMKGTLLEPLVMPHLDSYGFKQMASSYGSGRTLEGGPNFHTILTTNVPLQAISYLTFVASNARTLCVHEQSQTILKNFPRVFSLDGYARNVFKKKEPVHYQIEANHSVTYLYVIDVSLVPKAAARLATMNLSPLPFLQRSGSRVSLKKFQKRRVIAIP</sequence>